<comment type="similarity">
    <text evidence="1">Belongs to the aldehyde dehydrogenase family.</text>
</comment>
<sequence length="267" mass="28877">WRIMAAAAKNLTPVTLELGGKSPAIISEDVDLGTAATSIVRGKLFNAGQTCVAPDYVLLPRSMRDSFIEAALAAAANFYPTVGDNNDYSAIVDQKQYDRIQTLLANAVADGAKICTVGEGAGRKVPLTLLTNTNSDMAIRREEIFGPLLPLVEYEDLDEAIDLVNDGPHPLALYVYGRNAATIDRVLNETKSGGVVVNDCFLHAGVEDLPFGGVGASGMGQYHGQAGFETFSKLKPVLYQSRWNGMWLLYPPYGRRAKTIINLLLKR</sequence>
<dbReference type="InterPro" id="IPR016161">
    <property type="entry name" value="Ald_DH/histidinol_DH"/>
</dbReference>
<feature type="non-terminal residue" evidence="5">
    <location>
        <position position="1"/>
    </location>
</feature>
<dbReference type="GO" id="GO:0006081">
    <property type="term" value="P:aldehyde metabolic process"/>
    <property type="evidence" value="ECO:0007669"/>
    <property type="project" value="InterPro"/>
</dbReference>
<dbReference type="PROSITE" id="PS00070">
    <property type="entry name" value="ALDEHYDE_DEHYDR_CYS"/>
    <property type="match status" value="1"/>
</dbReference>
<dbReference type="InterPro" id="IPR016163">
    <property type="entry name" value="Ald_DH_C"/>
</dbReference>
<dbReference type="InterPro" id="IPR015590">
    <property type="entry name" value="Aldehyde_DH_dom"/>
</dbReference>
<dbReference type="AlphaFoldDB" id="A0A382TBK2"/>
<dbReference type="SUPFAM" id="SSF53720">
    <property type="entry name" value="ALDH-like"/>
    <property type="match status" value="1"/>
</dbReference>
<evidence type="ECO:0000313" key="5">
    <source>
        <dbReference type="EMBL" id="SVD18751.1"/>
    </source>
</evidence>
<dbReference type="PANTHER" id="PTHR43570:SF20">
    <property type="entry name" value="ALDEHYDE DEHYDROGENASE ALDX-RELATED"/>
    <property type="match status" value="1"/>
</dbReference>
<keyword evidence="2" id="KW-0560">Oxidoreductase</keyword>
<dbReference type="Gene3D" id="3.40.309.10">
    <property type="entry name" value="Aldehyde Dehydrogenase, Chain A, domain 2"/>
    <property type="match status" value="1"/>
</dbReference>
<dbReference type="InterPro" id="IPR016162">
    <property type="entry name" value="Ald_DH_N"/>
</dbReference>
<proteinExistence type="inferred from homology"/>
<name>A0A382TBK2_9ZZZZ</name>
<evidence type="ECO:0000256" key="1">
    <source>
        <dbReference type="ARBA" id="ARBA00009986"/>
    </source>
</evidence>
<evidence type="ECO:0000256" key="2">
    <source>
        <dbReference type="ARBA" id="ARBA00023002"/>
    </source>
</evidence>
<keyword evidence="3" id="KW-0520">NAD</keyword>
<dbReference type="EMBL" id="UINC01134916">
    <property type="protein sequence ID" value="SVD18751.1"/>
    <property type="molecule type" value="Genomic_DNA"/>
</dbReference>
<dbReference type="PROSITE" id="PS00687">
    <property type="entry name" value="ALDEHYDE_DEHYDR_GLU"/>
    <property type="match status" value="1"/>
</dbReference>
<dbReference type="GO" id="GO:0005737">
    <property type="term" value="C:cytoplasm"/>
    <property type="evidence" value="ECO:0007669"/>
    <property type="project" value="TreeGrafter"/>
</dbReference>
<dbReference type="GO" id="GO:0004029">
    <property type="term" value="F:aldehyde dehydrogenase (NAD+) activity"/>
    <property type="evidence" value="ECO:0007669"/>
    <property type="project" value="TreeGrafter"/>
</dbReference>
<feature type="domain" description="Aldehyde dehydrogenase" evidence="4">
    <location>
        <begin position="2"/>
        <end position="236"/>
    </location>
</feature>
<dbReference type="Gene3D" id="3.40.605.10">
    <property type="entry name" value="Aldehyde Dehydrogenase, Chain A, domain 1"/>
    <property type="match status" value="1"/>
</dbReference>
<reference evidence="5" key="1">
    <citation type="submission" date="2018-05" db="EMBL/GenBank/DDBJ databases">
        <authorList>
            <person name="Lanie J.A."/>
            <person name="Ng W.-L."/>
            <person name="Kazmierczak K.M."/>
            <person name="Andrzejewski T.M."/>
            <person name="Davidsen T.M."/>
            <person name="Wayne K.J."/>
            <person name="Tettelin H."/>
            <person name="Glass J.I."/>
            <person name="Rusch D."/>
            <person name="Podicherti R."/>
            <person name="Tsui H.-C.T."/>
            <person name="Winkler M.E."/>
        </authorList>
    </citation>
    <scope>NUCLEOTIDE SEQUENCE</scope>
</reference>
<evidence type="ECO:0000256" key="3">
    <source>
        <dbReference type="ARBA" id="ARBA00023027"/>
    </source>
</evidence>
<evidence type="ECO:0000259" key="4">
    <source>
        <dbReference type="Pfam" id="PF00171"/>
    </source>
</evidence>
<accession>A0A382TBK2</accession>
<dbReference type="InterPro" id="IPR016160">
    <property type="entry name" value="Ald_DH_CS_CYS"/>
</dbReference>
<organism evidence="5">
    <name type="scientific">marine metagenome</name>
    <dbReference type="NCBI Taxonomy" id="408172"/>
    <lineage>
        <taxon>unclassified sequences</taxon>
        <taxon>metagenomes</taxon>
        <taxon>ecological metagenomes</taxon>
    </lineage>
</organism>
<dbReference type="Pfam" id="PF00171">
    <property type="entry name" value="Aldedh"/>
    <property type="match status" value="1"/>
</dbReference>
<protein>
    <recommendedName>
        <fullName evidence="4">Aldehyde dehydrogenase domain-containing protein</fullName>
    </recommendedName>
</protein>
<dbReference type="PANTHER" id="PTHR43570">
    <property type="entry name" value="ALDEHYDE DEHYDROGENASE"/>
    <property type="match status" value="1"/>
</dbReference>
<dbReference type="InterPro" id="IPR012394">
    <property type="entry name" value="Aldehyde_DH_NAD(P)"/>
</dbReference>
<gene>
    <name evidence="5" type="ORF">METZ01_LOCUS371605</name>
</gene>
<dbReference type="InterPro" id="IPR029510">
    <property type="entry name" value="Ald_DH_CS_GLU"/>
</dbReference>
<dbReference type="FunFam" id="3.40.309.10:FF:000003">
    <property type="entry name" value="Aldehyde dehydrogenase"/>
    <property type="match status" value="1"/>
</dbReference>